<dbReference type="PATRIC" id="fig|1088721.3.peg.1458"/>
<dbReference type="GO" id="GO:0016787">
    <property type="term" value="F:hydrolase activity"/>
    <property type="evidence" value="ECO:0007669"/>
    <property type="project" value="UniProtKB-KW"/>
</dbReference>
<comment type="similarity">
    <text evidence="1">Belongs to the 'GDXG' lipolytic enzyme family.</text>
</comment>
<keyword evidence="2" id="KW-0378">Hydrolase</keyword>
<dbReference type="RefSeq" id="WP_007012392.1">
    <property type="nucleotide sequence ID" value="NZ_AGFM01000017.1"/>
</dbReference>
<dbReference type="Pfam" id="PF07859">
    <property type="entry name" value="Abhydrolase_3"/>
    <property type="match status" value="1"/>
</dbReference>
<reference evidence="5 6" key="1">
    <citation type="journal article" date="2012" name="J. Bacteriol.">
        <title>Genome sequence of benzo(a)pyrene-degrading bacterium Novosphingobium pentaromativorans US6-1.</title>
        <authorList>
            <person name="Luo Y.R."/>
            <person name="Kang S.G."/>
            <person name="Kim S.J."/>
            <person name="Kim M.R."/>
            <person name="Li N."/>
            <person name="Lee J.H."/>
            <person name="Kwon K.K."/>
        </authorList>
    </citation>
    <scope>NUCLEOTIDE SEQUENCE [LARGE SCALE GENOMIC DNA]</scope>
    <source>
        <strain evidence="5 6">US6-1</strain>
    </source>
</reference>
<dbReference type="PANTHER" id="PTHR48081:SF8">
    <property type="entry name" value="ALPHA_BETA HYDROLASE FOLD-3 DOMAIN-CONTAINING PROTEIN-RELATED"/>
    <property type="match status" value="1"/>
</dbReference>
<proteinExistence type="inferred from homology"/>
<dbReference type="InterPro" id="IPR002168">
    <property type="entry name" value="Lipase_GDXG_HIS_AS"/>
</dbReference>
<comment type="caution">
    <text evidence="5">The sequence shown here is derived from an EMBL/GenBank/DDBJ whole genome shotgun (WGS) entry which is preliminary data.</text>
</comment>
<evidence type="ECO:0000256" key="3">
    <source>
        <dbReference type="PROSITE-ProRule" id="PRU10038"/>
    </source>
</evidence>
<evidence type="ECO:0000313" key="6">
    <source>
        <dbReference type="Proteomes" id="UP000004030"/>
    </source>
</evidence>
<dbReference type="PANTHER" id="PTHR48081">
    <property type="entry name" value="AB HYDROLASE SUPERFAMILY PROTEIN C4A8.06C"/>
    <property type="match status" value="1"/>
</dbReference>
<dbReference type="AlphaFoldDB" id="G6EAS9"/>
<organism evidence="5 6">
    <name type="scientific">Novosphingobium pentaromativorans US6-1</name>
    <dbReference type="NCBI Taxonomy" id="1088721"/>
    <lineage>
        <taxon>Bacteria</taxon>
        <taxon>Pseudomonadati</taxon>
        <taxon>Pseudomonadota</taxon>
        <taxon>Alphaproteobacteria</taxon>
        <taxon>Sphingomonadales</taxon>
        <taxon>Sphingomonadaceae</taxon>
        <taxon>Novosphingobium</taxon>
    </lineage>
</organism>
<keyword evidence="6" id="KW-1185">Reference proteome</keyword>
<dbReference type="InterPro" id="IPR029058">
    <property type="entry name" value="AB_hydrolase_fold"/>
</dbReference>
<feature type="active site" evidence="3">
    <location>
        <position position="159"/>
    </location>
</feature>
<name>G6EAS9_9SPHN</name>
<dbReference type="PROSITE" id="PS01173">
    <property type="entry name" value="LIPASE_GDXG_HIS"/>
    <property type="match status" value="1"/>
</dbReference>
<dbReference type="PROSITE" id="PS01174">
    <property type="entry name" value="LIPASE_GDXG_SER"/>
    <property type="match status" value="1"/>
</dbReference>
<evidence type="ECO:0000256" key="1">
    <source>
        <dbReference type="ARBA" id="ARBA00010515"/>
    </source>
</evidence>
<accession>G6EAS9</accession>
<evidence type="ECO:0000313" key="5">
    <source>
        <dbReference type="EMBL" id="EHJ61716.1"/>
    </source>
</evidence>
<dbReference type="SUPFAM" id="SSF53474">
    <property type="entry name" value="alpha/beta-Hydrolases"/>
    <property type="match status" value="1"/>
</dbReference>
<evidence type="ECO:0000259" key="4">
    <source>
        <dbReference type="Pfam" id="PF07859"/>
    </source>
</evidence>
<protein>
    <recommendedName>
        <fullName evidence="4">Alpha/beta hydrolase fold-3 domain-containing protein</fullName>
    </recommendedName>
</protein>
<dbReference type="InterPro" id="IPR013094">
    <property type="entry name" value="AB_hydrolase_3"/>
</dbReference>
<dbReference type="OrthoDB" id="9806180at2"/>
<dbReference type="InterPro" id="IPR033140">
    <property type="entry name" value="Lipase_GDXG_put_SER_AS"/>
</dbReference>
<dbReference type="Proteomes" id="UP000004030">
    <property type="component" value="Unassembled WGS sequence"/>
</dbReference>
<dbReference type="EMBL" id="AGFM01000017">
    <property type="protein sequence ID" value="EHJ61716.1"/>
    <property type="molecule type" value="Genomic_DNA"/>
</dbReference>
<dbReference type="InterPro" id="IPR050300">
    <property type="entry name" value="GDXG_lipolytic_enzyme"/>
</dbReference>
<dbReference type="STRING" id="1088721.JI59_12775"/>
<evidence type="ECO:0000256" key="2">
    <source>
        <dbReference type="ARBA" id="ARBA00022801"/>
    </source>
</evidence>
<dbReference type="Gene3D" id="3.40.50.1820">
    <property type="entry name" value="alpha/beta hydrolase"/>
    <property type="match status" value="1"/>
</dbReference>
<dbReference type="eggNOG" id="COG0657">
    <property type="taxonomic scope" value="Bacteria"/>
</dbReference>
<gene>
    <name evidence="5" type="ORF">NSU_1477</name>
</gene>
<feature type="domain" description="Alpha/beta hydrolase fold-3" evidence="4">
    <location>
        <begin position="80"/>
        <end position="287"/>
    </location>
</feature>
<sequence length="313" mass="34096">MPMDEDARAMMEMLEKMVPLPTSGTDAGAYRAERIAELNAREIELIEVDRVETFSIPRGDGDVTVRLYRHGPGDAVRPTILYMHGGGFVTCSIETHDPYCRTLARETGLSILSIDYRLAPEDRHPAAFEDCRAVLEWAAGPSAAERGIDADRLIVAGDSAGGALAAALCLWARDNAGPAIVHQLLIYPVTNNDFTTASYRDNATGNYLTTESMRWFWEQYLGDADAEADQFAAPGKAADFSGLPSATVITAGYDPLRDDGGNYARELEKAGVPVEYRDFSGTFHGFAGMFMLQSARDALTFIKQRLGDVAGPR</sequence>